<gene>
    <name evidence="2" type="ORF">SAMN04487820_113110</name>
</gene>
<reference evidence="3" key="1">
    <citation type="submission" date="2016-10" db="EMBL/GenBank/DDBJ databases">
        <authorList>
            <person name="Varghese N."/>
            <person name="Submissions S."/>
        </authorList>
    </citation>
    <scope>NUCLEOTIDE SEQUENCE [LARGE SCALE GENOMIC DNA]</scope>
    <source>
        <strain evidence="3">DSM 45460</strain>
    </source>
</reference>
<feature type="compositionally biased region" description="Pro residues" evidence="1">
    <location>
        <begin position="66"/>
        <end position="80"/>
    </location>
</feature>
<evidence type="ECO:0000313" key="2">
    <source>
        <dbReference type="EMBL" id="SDK81929.1"/>
    </source>
</evidence>
<sequence length="91" mass="9791">MRWAPTSGAHHPPLGACWAARHRREVPGLHHGIDSADRVALPNAAPRLVVTTPQDTHPYLTSVFAIPPPRTTSSGPPEPSLEPGGHRESTR</sequence>
<keyword evidence="3" id="KW-1185">Reference proteome</keyword>
<accession>A0A1G9F0H2</accession>
<name>A0A1G9F0H2_ACTMZ</name>
<dbReference type="Proteomes" id="UP000199213">
    <property type="component" value="Unassembled WGS sequence"/>
</dbReference>
<evidence type="ECO:0000313" key="3">
    <source>
        <dbReference type="Proteomes" id="UP000199213"/>
    </source>
</evidence>
<evidence type="ECO:0000256" key="1">
    <source>
        <dbReference type="SAM" id="MobiDB-lite"/>
    </source>
</evidence>
<organism evidence="2 3">
    <name type="scientific">Actinopolyspora mzabensis</name>
    <dbReference type="NCBI Taxonomy" id="995066"/>
    <lineage>
        <taxon>Bacteria</taxon>
        <taxon>Bacillati</taxon>
        <taxon>Actinomycetota</taxon>
        <taxon>Actinomycetes</taxon>
        <taxon>Actinopolysporales</taxon>
        <taxon>Actinopolysporaceae</taxon>
        <taxon>Actinopolyspora</taxon>
    </lineage>
</organism>
<dbReference type="AlphaFoldDB" id="A0A1G9F0H2"/>
<proteinExistence type="predicted"/>
<dbReference type="EMBL" id="FNFM01000013">
    <property type="protein sequence ID" value="SDK81929.1"/>
    <property type="molecule type" value="Genomic_DNA"/>
</dbReference>
<feature type="region of interest" description="Disordered" evidence="1">
    <location>
        <begin position="66"/>
        <end position="91"/>
    </location>
</feature>
<protein>
    <submittedName>
        <fullName evidence="2">Uncharacterized protein</fullName>
    </submittedName>
</protein>